<dbReference type="SMART" id="SM00248">
    <property type="entry name" value="ANK"/>
    <property type="match status" value="9"/>
</dbReference>
<feature type="repeat" description="ANK" evidence="3">
    <location>
        <begin position="90"/>
        <end position="122"/>
    </location>
</feature>
<evidence type="ECO:0000256" key="2">
    <source>
        <dbReference type="ARBA" id="ARBA00023043"/>
    </source>
</evidence>
<dbReference type="InterPro" id="IPR002110">
    <property type="entry name" value="Ankyrin_rpt"/>
</dbReference>
<dbReference type="EMBL" id="CP002455">
    <property type="protein sequence ID" value="ADX67043.1"/>
    <property type="molecule type" value="Genomic_DNA"/>
</dbReference>
<dbReference type="eggNOG" id="COG0666">
    <property type="taxonomic scope" value="Bacteria"/>
</dbReference>
<dbReference type="InterPro" id="IPR050889">
    <property type="entry name" value="Dendritic_Spine_Reg/Scaffold"/>
</dbReference>
<keyword evidence="2 3" id="KW-0040">ANK repeat</keyword>
<keyword evidence="6" id="KW-1185">Reference proteome</keyword>
<dbReference type="HOGENOM" id="CLU_562507_0_0_10"/>
<dbReference type="RefSeq" id="WP_013597435.1">
    <property type="nucleotide sequence ID" value="NC_015144.1"/>
</dbReference>
<dbReference type="OrthoDB" id="2575953at2"/>
<dbReference type="AlphaFoldDB" id="F0NY52"/>
<dbReference type="PROSITE" id="PS50088">
    <property type="entry name" value="ANK_REPEAT"/>
    <property type="match status" value="6"/>
</dbReference>
<feature type="signal peptide" evidence="4">
    <location>
        <begin position="1"/>
        <end position="19"/>
    </location>
</feature>
<reference evidence="6" key="2">
    <citation type="journal article" date="2011" name="Stand. Genomic Sci.">
        <title>Complete genome sequence of Weeksella virosa type strain (9751T).</title>
        <authorList>
            <person name="Lang E."/>
            <person name="Teshima H."/>
            <person name="Lucas S."/>
            <person name="Lapidus A."/>
            <person name="Hammon N."/>
            <person name="Deshpande S."/>
            <person name="Nolan M."/>
            <person name="Cheng J."/>
            <person name="Pitluck S."/>
            <person name="Liolios K."/>
            <person name="Pagani I."/>
            <person name="Mikhailova N."/>
            <person name="Ivanova N."/>
            <person name="Mavromatis K."/>
            <person name="Pati A."/>
            <person name="Tapia R."/>
            <person name="Han C."/>
            <person name="Goodwin L."/>
            <person name="Chen A."/>
            <person name="Palaniappan K."/>
            <person name="Land M."/>
            <person name="Hauser L."/>
            <person name="Chang Y."/>
            <person name="Jeffries C."/>
            <person name="Brambilla E."/>
            <person name="Kopitz M."/>
            <person name="Rohde M."/>
            <person name="Goker M."/>
            <person name="Tindall B."/>
            <person name="Detter J."/>
            <person name="Woyke T."/>
            <person name="Bristow J."/>
            <person name="Eisen J."/>
            <person name="Markowitz V."/>
            <person name="Hugenholtz P."/>
            <person name="Klenk H."/>
            <person name="Kyrpides N."/>
        </authorList>
    </citation>
    <scope>NUCLEOTIDE SEQUENCE [LARGE SCALE GENOMIC DNA]</scope>
    <source>
        <strain evidence="6">ATCC 43766 / DSM 16922 / JCM 21250 / NBRC 16016 / NCTC 11634 / CL345/78</strain>
    </source>
</reference>
<evidence type="ECO:0000313" key="6">
    <source>
        <dbReference type="Proteomes" id="UP000008641"/>
    </source>
</evidence>
<evidence type="ECO:0000313" key="5">
    <source>
        <dbReference type="EMBL" id="ADX67043.1"/>
    </source>
</evidence>
<sequence length="495" mass="54686">MRKTFFTVIFLSAIFFVKAQNNTLLQADFWKAKPTLETVKSEISKGNSPSEQNGGFHDPVTMAINNRISNDVIKFLIEQEGNDVHKKTHHSRSYLQWAAAAGNLEIVKLLIDKGSDVHYKDSYGTPVIAYAASAGNTNSAVYDLLFDQGVKPTILSEEGTNLIMYAIAYDKDLKLTDYFISKGVSLMYKDNHGRTVADYAARLGNLEIIDQLMKRGIKLTDQALFFATQGSRRVQNGLEVYQALVENYHLNPKALDPKGQTILHALVRRPNMDIIHYFLNQGVKPTIADKENNTVLMNAAAGGNLEVVQVLLNHNVDVNLKNNNNESALTKAVASGSSEVVELLLKHGADVHILDKQGNNLAAYWVQSYRPSRNESSILASDFYKKLQVLKAAGLDFSKTQANGQTILHLATDKNNVELIKLIASLGVDINAQDLDGNSALHQAALTAKDDKVLKALVELGIDKNLTTEFEETAYDLASQNDFLSNNTISIDFLK</sequence>
<dbReference type="PRINTS" id="PR01415">
    <property type="entry name" value="ANKYRIN"/>
</dbReference>
<feature type="repeat" description="ANK" evidence="3">
    <location>
        <begin position="291"/>
        <end position="323"/>
    </location>
</feature>
<evidence type="ECO:0000256" key="1">
    <source>
        <dbReference type="ARBA" id="ARBA00022737"/>
    </source>
</evidence>
<dbReference type="Gene3D" id="1.25.40.20">
    <property type="entry name" value="Ankyrin repeat-containing domain"/>
    <property type="match status" value="3"/>
</dbReference>
<dbReference type="InterPro" id="IPR036770">
    <property type="entry name" value="Ankyrin_rpt-contain_sf"/>
</dbReference>
<feature type="repeat" description="ANK" evidence="3">
    <location>
        <begin position="324"/>
        <end position="356"/>
    </location>
</feature>
<dbReference type="STRING" id="865938.Weevi_0322"/>
<proteinExistence type="predicted"/>
<dbReference type="PANTHER" id="PTHR24166">
    <property type="entry name" value="ROLLING PEBBLES, ISOFORM B"/>
    <property type="match status" value="1"/>
</dbReference>
<dbReference type="PROSITE" id="PS50297">
    <property type="entry name" value="ANK_REP_REGION"/>
    <property type="match status" value="5"/>
</dbReference>
<dbReference type="PANTHER" id="PTHR24166:SF48">
    <property type="entry name" value="PROTEIN VAPYRIN"/>
    <property type="match status" value="1"/>
</dbReference>
<reference evidence="5 6" key="1">
    <citation type="journal article" date="2011" name="Stand. Genomic Sci.">
        <title>Complete genome sequence of Weeksella virosa type strain (9751).</title>
        <authorList>
            <person name="Lang E."/>
            <person name="Teshima H."/>
            <person name="Lucas S."/>
            <person name="Lapidus A."/>
            <person name="Hammon N."/>
            <person name="Deshpande S."/>
            <person name="Nolan M."/>
            <person name="Cheng J.F."/>
            <person name="Pitluck S."/>
            <person name="Liolios K."/>
            <person name="Pagani I."/>
            <person name="Mikhailova N."/>
            <person name="Ivanova N."/>
            <person name="Mavromatis K."/>
            <person name="Pati A."/>
            <person name="Tapia R."/>
            <person name="Han C."/>
            <person name="Goodwin L."/>
            <person name="Chen A."/>
            <person name="Palaniappan K."/>
            <person name="Land M."/>
            <person name="Hauser L."/>
            <person name="Chang Y.J."/>
            <person name="Jeffries C.D."/>
            <person name="Brambilla E.M."/>
            <person name="Kopitz M."/>
            <person name="Rohde M."/>
            <person name="Goker M."/>
            <person name="Tindall B.J."/>
            <person name="Detter J.C."/>
            <person name="Woyke T."/>
            <person name="Bristow J."/>
            <person name="Eisen J.A."/>
            <person name="Markowitz V."/>
            <person name="Hugenholtz P."/>
            <person name="Klenk H.P."/>
            <person name="Kyrpides N.C."/>
        </authorList>
    </citation>
    <scope>NUCLEOTIDE SEQUENCE [LARGE SCALE GENOMIC DNA]</scope>
    <source>
        <strain evidence="6">ATCC 43766 / DSM 16922 / JCM 21250 / NBRC 16016 / NCTC 11634 / CL345/78</strain>
    </source>
</reference>
<dbReference type="Pfam" id="PF12796">
    <property type="entry name" value="Ank_2"/>
    <property type="match status" value="4"/>
</dbReference>
<dbReference type="SUPFAM" id="SSF48403">
    <property type="entry name" value="Ankyrin repeat"/>
    <property type="match status" value="2"/>
</dbReference>
<evidence type="ECO:0000256" key="3">
    <source>
        <dbReference type="PROSITE-ProRule" id="PRU00023"/>
    </source>
</evidence>
<feature type="chain" id="PRO_5003254222" evidence="4">
    <location>
        <begin position="20"/>
        <end position="495"/>
    </location>
</feature>
<feature type="repeat" description="ANK" evidence="3">
    <location>
        <begin position="403"/>
        <end position="435"/>
    </location>
</feature>
<feature type="repeat" description="ANK" evidence="3">
    <location>
        <begin position="258"/>
        <end position="290"/>
    </location>
</feature>
<dbReference type="KEGG" id="wvi:Weevi_0322"/>
<feature type="repeat" description="ANK" evidence="3">
    <location>
        <begin position="436"/>
        <end position="469"/>
    </location>
</feature>
<protein>
    <submittedName>
        <fullName evidence="5">Ankyrin repeat protein</fullName>
    </submittedName>
</protein>
<accession>F0NY52</accession>
<evidence type="ECO:0000256" key="4">
    <source>
        <dbReference type="SAM" id="SignalP"/>
    </source>
</evidence>
<gene>
    <name evidence="5" type="ordered locus">Weevi_0322</name>
</gene>
<keyword evidence="1" id="KW-0677">Repeat</keyword>
<keyword evidence="4" id="KW-0732">Signal</keyword>
<organism evidence="5 6">
    <name type="scientific">Weeksella virosa (strain ATCC 43766 / DSM 16922 / JCM 21250 / CCUG 30538 / CDC 9751 / IAM 14551 / NBRC 16016 / NCTC 11634 / CL345/78)</name>
    <dbReference type="NCBI Taxonomy" id="865938"/>
    <lineage>
        <taxon>Bacteria</taxon>
        <taxon>Pseudomonadati</taxon>
        <taxon>Bacteroidota</taxon>
        <taxon>Flavobacteriia</taxon>
        <taxon>Flavobacteriales</taxon>
        <taxon>Weeksellaceae</taxon>
        <taxon>Weeksella</taxon>
    </lineage>
</organism>
<dbReference type="Proteomes" id="UP000008641">
    <property type="component" value="Chromosome"/>
</dbReference>
<name>F0NY52_WEEVC</name>